<reference evidence="3" key="2">
    <citation type="journal article" date="2011" name="Proc. Natl. Acad. Sci. U.S.A.">
        <title>Obligate biotrophy features unraveled by the genomic analysis of rust fungi.</title>
        <authorList>
            <person name="Duplessis S."/>
            <person name="Cuomo C.A."/>
            <person name="Lin Y.-C."/>
            <person name="Aerts A."/>
            <person name="Tisserant E."/>
            <person name="Veneault-Fourrey C."/>
            <person name="Joly D.L."/>
            <person name="Hacquard S."/>
            <person name="Amselem J."/>
            <person name="Cantarel B.L."/>
            <person name="Chiu R."/>
            <person name="Coutinho P.M."/>
            <person name="Feau N."/>
            <person name="Field M."/>
            <person name="Frey P."/>
            <person name="Gelhaye E."/>
            <person name="Goldberg J."/>
            <person name="Grabherr M.G."/>
            <person name="Kodira C.D."/>
            <person name="Kohler A."/>
            <person name="Kuees U."/>
            <person name="Lindquist E.A."/>
            <person name="Lucas S.M."/>
            <person name="Mago R."/>
            <person name="Mauceli E."/>
            <person name="Morin E."/>
            <person name="Murat C."/>
            <person name="Pangilinan J.L."/>
            <person name="Park R."/>
            <person name="Pearson M."/>
            <person name="Quesneville H."/>
            <person name="Rouhier N."/>
            <person name="Sakthikumar S."/>
            <person name="Salamov A.A."/>
            <person name="Schmutz J."/>
            <person name="Selles B."/>
            <person name="Shapiro H."/>
            <person name="Tanguay P."/>
            <person name="Tuskan G.A."/>
            <person name="Henrissat B."/>
            <person name="Van de Peer Y."/>
            <person name="Rouze P."/>
            <person name="Ellis J.G."/>
            <person name="Dodds P.N."/>
            <person name="Schein J.E."/>
            <person name="Zhong S."/>
            <person name="Hamelin R.C."/>
            <person name="Grigoriev I.V."/>
            <person name="Szabo L.J."/>
            <person name="Martin F."/>
        </authorList>
    </citation>
    <scope>NUCLEOTIDE SEQUENCE [LARGE SCALE GENOMIC DNA]</scope>
    <source>
        <strain evidence="3">CRL 75-36-700-3 / race SCCL</strain>
    </source>
</reference>
<dbReference type="RefSeq" id="XP_003307274.1">
    <property type="nucleotide sequence ID" value="XM_003307226.1"/>
</dbReference>
<dbReference type="Proteomes" id="UP000008783">
    <property type="component" value="Unassembled WGS sequence"/>
</dbReference>
<feature type="compositionally biased region" description="Polar residues" evidence="1">
    <location>
        <begin position="38"/>
        <end position="51"/>
    </location>
</feature>
<gene>
    <name evidence="2" type="ORF">PGTG_00224</name>
</gene>
<dbReference type="EMBL" id="DS178262">
    <property type="protein sequence ID" value="EFP74268.1"/>
    <property type="molecule type" value="Genomic_DNA"/>
</dbReference>
<evidence type="ECO:0000313" key="2">
    <source>
        <dbReference type="EMBL" id="EFP74268.1"/>
    </source>
</evidence>
<dbReference type="GeneID" id="10528024"/>
<sequence>MCYPSHQIAPHPVPIIYASPPLHQTQADQAHNRHQRPELQSFQSSSCSDGRSLTEVINAARKASLDEQPKRSSKSPASINETYQSSNPHSRRMSFDDPSAASLGHSEPNHPRLSSAGSRADYFSDPHYTYGGLVDLK</sequence>
<keyword evidence="3" id="KW-1185">Reference proteome</keyword>
<feature type="compositionally biased region" description="Polar residues" evidence="1">
    <location>
        <begin position="74"/>
        <end position="88"/>
    </location>
</feature>
<proteinExistence type="predicted"/>
<evidence type="ECO:0000313" key="3">
    <source>
        <dbReference type="Proteomes" id="UP000008783"/>
    </source>
</evidence>
<reference key="1">
    <citation type="submission" date="2007-01" db="EMBL/GenBank/DDBJ databases">
        <title>The Genome Sequence of Puccinia graminis f. sp. tritici Strain CRL 75-36-700-3.</title>
        <authorList>
            <consortium name="The Broad Institute Genome Sequencing Platform"/>
            <person name="Birren B."/>
            <person name="Lander E."/>
            <person name="Galagan J."/>
            <person name="Nusbaum C."/>
            <person name="Devon K."/>
            <person name="Cuomo C."/>
            <person name="Jaffe D."/>
            <person name="Butler J."/>
            <person name="Alvarez P."/>
            <person name="Gnerre S."/>
            <person name="Grabherr M."/>
            <person name="Mauceli E."/>
            <person name="Brockman W."/>
            <person name="Young S."/>
            <person name="LaButti K."/>
            <person name="Sykes S."/>
            <person name="DeCaprio D."/>
            <person name="Crawford M."/>
            <person name="Koehrsen M."/>
            <person name="Engels R."/>
            <person name="Montgomery P."/>
            <person name="Pearson M."/>
            <person name="Howarth C."/>
            <person name="Larson L."/>
            <person name="White J."/>
            <person name="Zeng Q."/>
            <person name="Kodira C."/>
            <person name="Yandava C."/>
            <person name="Alvarado L."/>
            <person name="O'Leary S."/>
            <person name="Szabo L."/>
            <person name="Dean R."/>
            <person name="Schein J."/>
        </authorList>
    </citation>
    <scope>NUCLEOTIDE SEQUENCE</scope>
    <source>
        <strain>CRL 75-36-700-3</strain>
    </source>
</reference>
<protein>
    <submittedName>
        <fullName evidence="2">Uncharacterized protein</fullName>
    </submittedName>
</protein>
<dbReference type="VEuPathDB" id="FungiDB:PGTG_00224"/>
<dbReference type="InParanoid" id="E3JPS8"/>
<dbReference type="HOGENOM" id="CLU_1866128_0_0_1"/>
<dbReference type="KEGG" id="pgr:PGTG_00224"/>
<feature type="region of interest" description="Disordered" evidence="1">
    <location>
        <begin position="1"/>
        <end position="127"/>
    </location>
</feature>
<accession>E3JPS8</accession>
<dbReference type="AlphaFoldDB" id="E3JPS8"/>
<name>E3JPS8_PUCGT</name>
<dbReference type="OrthoDB" id="2503785at2759"/>
<organism evidence="2 3">
    <name type="scientific">Puccinia graminis f. sp. tritici (strain CRL 75-36-700-3 / race SCCL)</name>
    <name type="common">Black stem rust fungus</name>
    <dbReference type="NCBI Taxonomy" id="418459"/>
    <lineage>
        <taxon>Eukaryota</taxon>
        <taxon>Fungi</taxon>
        <taxon>Dikarya</taxon>
        <taxon>Basidiomycota</taxon>
        <taxon>Pucciniomycotina</taxon>
        <taxon>Pucciniomycetes</taxon>
        <taxon>Pucciniales</taxon>
        <taxon>Pucciniaceae</taxon>
        <taxon>Puccinia</taxon>
    </lineage>
</organism>
<evidence type="ECO:0000256" key="1">
    <source>
        <dbReference type="SAM" id="MobiDB-lite"/>
    </source>
</evidence>